<protein>
    <recommendedName>
        <fullName evidence="3">Iron-sulfur cluster repair protein YtfE</fullName>
    </recommendedName>
</protein>
<evidence type="ECO:0000313" key="1">
    <source>
        <dbReference type="EMBL" id="TWT91034.1"/>
    </source>
</evidence>
<dbReference type="AlphaFoldDB" id="A0A5C5ZTY6"/>
<dbReference type="OrthoDB" id="287027at2"/>
<dbReference type="Proteomes" id="UP000315440">
    <property type="component" value="Unassembled WGS sequence"/>
</dbReference>
<evidence type="ECO:0008006" key="3">
    <source>
        <dbReference type="Google" id="ProtNLM"/>
    </source>
</evidence>
<name>A0A5C5ZTY6_9BACT</name>
<gene>
    <name evidence="1" type="ORF">Mal64_14330</name>
</gene>
<sequence>MVCDLDTSAPDWLIDHPATARVFAELGIDTSCGGKSVRYLCEQSGLDPAAVLRRLDAAAAQADQGGA</sequence>
<dbReference type="InterPro" id="IPR019903">
    <property type="entry name" value="RIC_family"/>
</dbReference>
<dbReference type="Pfam" id="PF04405">
    <property type="entry name" value="ScdA_N"/>
    <property type="match status" value="1"/>
</dbReference>
<reference evidence="1 2" key="1">
    <citation type="submission" date="2019-02" db="EMBL/GenBank/DDBJ databases">
        <title>Deep-cultivation of Planctomycetes and their phenomic and genomic characterization uncovers novel biology.</title>
        <authorList>
            <person name="Wiegand S."/>
            <person name="Jogler M."/>
            <person name="Boedeker C."/>
            <person name="Pinto D."/>
            <person name="Vollmers J."/>
            <person name="Rivas-Marin E."/>
            <person name="Kohn T."/>
            <person name="Peeters S.H."/>
            <person name="Heuer A."/>
            <person name="Rast P."/>
            <person name="Oberbeckmann S."/>
            <person name="Bunk B."/>
            <person name="Jeske O."/>
            <person name="Meyerdierks A."/>
            <person name="Storesund J.E."/>
            <person name="Kallscheuer N."/>
            <person name="Luecker S."/>
            <person name="Lage O.M."/>
            <person name="Pohl T."/>
            <person name="Merkel B.J."/>
            <person name="Hornburger P."/>
            <person name="Mueller R.-W."/>
            <person name="Bruemmer F."/>
            <person name="Labrenz M."/>
            <person name="Spormann A.M."/>
            <person name="Op Den Camp H."/>
            <person name="Overmann J."/>
            <person name="Amann R."/>
            <person name="Jetten M.S.M."/>
            <person name="Mascher T."/>
            <person name="Medema M.H."/>
            <person name="Devos D.P."/>
            <person name="Kaster A.-K."/>
            <person name="Ovreas L."/>
            <person name="Rohde M."/>
            <person name="Galperin M.Y."/>
            <person name="Jogler C."/>
        </authorList>
    </citation>
    <scope>NUCLEOTIDE SEQUENCE [LARGE SCALE GENOMIC DNA]</scope>
    <source>
        <strain evidence="1 2">Mal64</strain>
    </source>
</reference>
<evidence type="ECO:0000313" key="2">
    <source>
        <dbReference type="Proteomes" id="UP000315440"/>
    </source>
</evidence>
<accession>A0A5C5ZTY6</accession>
<keyword evidence="2" id="KW-1185">Reference proteome</keyword>
<comment type="caution">
    <text evidence="1">The sequence shown here is derived from an EMBL/GenBank/DDBJ whole genome shotgun (WGS) entry which is preliminary data.</text>
</comment>
<dbReference type="EMBL" id="SJPQ01000001">
    <property type="protein sequence ID" value="TWT91034.1"/>
    <property type="molecule type" value="Genomic_DNA"/>
</dbReference>
<dbReference type="RefSeq" id="WP_146398417.1">
    <property type="nucleotide sequence ID" value="NZ_SJPQ01000001.1"/>
</dbReference>
<proteinExistence type="predicted"/>
<organism evidence="1 2">
    <name type="scientific">Pseudobythopirellula maris</name>
    <dbReference type="NCBI Taxonomy" id="2527991"/>
    <lineage>
        <taxon>Bacteria</taxon>
        <taxon>Pseudomonadati</taxon>
        <taxon>Planctomycetota</taxon>
        <taxon>Planctomycetia</taxon>
        <taxon>Pirellulales</taxon>
        <taxon>Lacipirellulaceae</taxon>
        <taxon>Pseudobythopirellula</taxon>
    </lineage>
</organism>